<gene>
    <name evidence="1" type="ORF">SAMN04488564_113169</name>
</gene>
<accession>A0A1I6FEA6</accession>
<reference evidence="2" key="1">
    <citation type="submission" date="2016-10" db="EMBL/GenBank/DDBJ databases">
        <authorList>
            <person name="Varghese N."/>
            <person name="Submissions S."/>
        </authorList>
    </citation>
    <scope>NUCLEOTIDE SEQUENCE [LARGE SCALE GENOMIC DNA]</scope>
    <source>
        <strain evidence="2">DSM 44232</strain>
    </source>
</reference>
<sequence>MTGSLRQAVASWHSNPISQAVEAAPAVAWATPCLYWLLVQDHACGHVSRYAEIKVFGAGAGHRNWS</sequence>
<organism evidence="1 2">
    <name type="scientific">Lentzea waywayandensis</name>
    <dbReference type="NCBI Taxonomy" id="84724"/>
    <lineage>
        <taxon>Bacteria</taxon>
        <taxon>Bacillati</taxon>
        <taxon>Actinomycetota</taxon>
        <taxon>Actinomycetes</taxon>
        <taxon>Pseudonocardiales</taxon>
        <taxon>Pseudonocardiaceae</taxon>
        <taxon>Lentzea</taxon>
    </lineage>
</organism>
<protein>
    <submittedName>
        <fullName evidence="1">Uncharacterized protein</fullName>
    </submittedName>
</protein>
<evidence type="ECO:0000313" key="1">
    <source>
        <dbReference type="EMBL" id="SFR28321.1"/>
    </source>
</evidence>
<dbReference type="Proteomes" id="UP000198583">
    <property type="component" value="Unassembled WGS sequence"/>
</dbReference>
<keyword evidence="2" id="KW-1185">Reference proteome</keyword>
<name>A0A1I6FEA6_9PSEU</name>
<dbReference type="EMBL" id="FOYL01000013">
    <property type="protein sequence ID" value="SFR28321.1"/>
    <property type="molecule type" value="Genomic_DNA"/>
</dbReference>
<evidence type="ECO:0000313" key="2">
    <source>
        <dbReference type="Proteomes" id="UP000198583"/>
    </source>
</evidence>
<proteinExistence type="predicted"/>
<dbReference type="AlphaFoldDB" id="A0A1I6FEA6"/>